<sequence>MTFTSKRDLFFGIIFFGLIVLFAWGIYESSQEPQNIFGIIIMSIMILLLSYIWVFTSYKIEEDILKITFGPFKKSIDIKEITTIRYTKNPFVAPALSINRLEINYGKYETISVSPSNPKQFLIGLQKINSHIQMKTN</sequence>
<gene>
    <name evidence="3" type="ORF">SAMN05877842_1201</name>
</gene>
<keyword evidence="1" id="KW-0812">Transmembrane</keyword>
<dbReference type="AlphaFoldDB" id="A0A285URI5"/>
<name>A0A285URI5_9BACL</name>
<keyword evidence="4" id="KW-1185">Reference proteome</keyword>
<feature type="transmembrane region" description="Helical" evidence="1">
    <location>
        <begin position="33"/>
        <end position="56"/>
    </location>
</feature>
<evidence type="ECO:0000259" key="2">
    <source>
        <dbReference type="Pfam" id="PF06713"/>
    </source>
</evidence>
<accession>A0A285URI5</accession>
<feature type="transmembrane region" description="Helical" evidence="1">
    <location>
        <begin position="9"/>
        <end position="27"/>
    </location>
</feature>
<evidence type="ECO:0000256" key="1">
    <source>
        <dbReference type="SAM" id="Phobius"/>
    </source>
</evidence>
<proteinExistence type="predicted"/>
<dbReference type="Proteomes" id="UP000219252">
    <property type="component" value="Unassembled WGS sequence"/>
</dbReference>
<dbReference type="RefSeq" id="WP_097151081.1">
    <property type="nucleotide sequence ID" value="NZ_OBQC01000020.1"/>
</dbReference>
<keyword evidence="1" id="KW-1133">Transmembrane helix</keyword>
<dbReference type="OrthoDB" id="6658731at2"/>
<protein>
    <submittedName>
        <fullName evidence="3">PH (Pleckstrin Homology) domain-containing protein</fullName>
    </submittedName>
</protein>
<dbReference type="GO" id="GO:0030153">
    <property type="term" value="P:bacteriocin immunity"/>
    <property type="evidence" value="ECO:0007669"/>
    <property type="project" value="InterPro"/>
</dbReference>
<dbReference type="InterPro" id="IPR009589">
    <property type="entry name" value="PH_YyaB-like"/>
</dbReference>
<dbReference type="Pfam" id="PF06713">
    <property type="entry name" value="bPH_4"/>
    <property type="match status" value="1"/>
</dbReference>
<evidence type="ECO:0000313" key="4">
    <source>
        <dbReference type="Proteomes" id="UP000219252"/>
    </source>
</evidence>
<feature type="domain" description="Uncharacterized protein YyaB-like PH" evidence="2">
    <location>
        <begin position="56"/>
        <end position="129"/>
    </location>
</feature>
<reference evidence="4" key="1">
    <citation type="submission" date="2017-08" db="EMBL/GenBank/DDBJ databases">
        <authorList>
            <person name="Varghese N."/>
            <person name="Submissions S."/>
        </authorList>
    </citation>
    <scope>NUCLEOTIDE SEQUENCE [LARGE SCALE GENOMIC DNA]</scope>
    <source>
        <strain evidence="4">JC23</strain>
    </source>
</reference>
<organism evidence="3 4">
    <name type="scientific">Ureibacillus acetophenoni</name>
    <dbReference type="NCBI Taxonomy" id="614649"/>
    <lineage>
        <taxon>Bacteria</taxon>
        <taxon>Bacillati</taxon>
        <taxon>Bacillota</taxon>
        <taxon>Bacilli</taxon>
        <taxon>Bacillales</taxon>
        <taxon>Caryophanaceae</taxon>
        <taxon>Ureibacillus</taxon>
    </lineage>
</organism>
<keyword evidence="1" id="KW-0472">Membrane</keyword>
<dbReference type="EMBL" id="OBQC01000020">
    <property type="protein sequence ID" value="SOC44383.1"/>
    <property type="molecule type" value="Genomic_DNA"/>
</dbReference>
<evidence type="ECO:0000313" key="3">
    <source>
        <dbReference type="EMBL" id="SOC44383.1"/>
    </source>
</evidence>